<protein>
    <submittedName>
        <fullName evidence="5">Extracellular solute-binding protein</fullName>
    </submittedName>
</protein>
<keyword evidence="2" id="KW-0813">Transport</keyword>
<comment type="similarity">
    <text evidence="1">Belongs to the bacterial solute-binding protein 1 family.</text>
</comment>
<evidence type="ECO:0000313" key="6">
    <source>
        <dbReference type="Proteomes" id="UP000034333"/>
    </source>
</evidence>
<dbReference type="AlphaFoldDB" id="A0A0G0JTA1"/>
<feature type="chain" id="PRO_5002532912" evidence="4">
    <location>
        <begin position="25"/>
        <end position="466"/>
    </location>
</feature>
<dbReference type="STRING" id="1619036.US58_C0023G0003"/>
<reference evidence="5 6" key="1">
    <citation type="journal article" date="2015" name="Nature">
        <title>rRNA introns, odd ribosomes, and small enigmatic genomes across a large radiation of phyla.</title>
        <authorList>
            <person name="Brown C.T."/>
            <person name="Hug L.A."/>
            <person name="Thomas B.C."/>
            <person name="Sharon I."/>
            <person name="Castelle C.J."/>
            <person name="Singh A."/>
            <person name="Wilkins M.J."/>
            <person name="Williams K.H."/>
            <person name="Banfield J.F."/>
        </authorList>
    </citation>
    <scope>NUCLEOTIDE SEQUENCE [LARGE SCALE GENOMIC DNA]</scope>
</reference>
<dbReference type="InterPro" id="IPR006059">
    <property type="entry name" value="SBP"/>
</dbReference>
<dbReference type="SUPFAM" id="SSF53850">
    <property type="entry name" value="Periplasmic binding protein-like II"/>
    <property type="match status" value="1"/>
</dbReference>
<evidence type="ECO:0000256" key="1">
    <source>
        <dbReference type="ARBA" id="ARBA00008520"/>
    </source>
</evidence>
<comment type="caution">
    <text evidence="5">The sequence shown here is derived from an EMBL/GenBank/DDBJ whole genome shotgun (WGS) entry which is preliminary data.</text>
</comment>
<sequence>MQKKFKLTAIFVLLLSLVTTMGFGCKGLSTTEQQATKAVTLEYWTVFDDVDALRAQIAKYKADRPYITVNVRQLRADEIYQRLIEALAEDRGPDIISINNRELRAYQSKLAPMPVSVNDTLVRYEKTTLSGVNTIITPQVRSMVDLAGLDREYVKVIKNDVVLDGRIFGLPLSLDTMAVFYNKDLADRAGIAEPPKNWDEFQSAVKKITKYDKKTGKIIQSGTALGTGNNIPNSDDLLYILFKQSNVGFVGNSGQAVFNYTPANMDRGADSPAMSVLNFYTDFANSSRDTYAWDESMDSALERFVNGSVGFFFGYSYHLPVIKARAPQLNLGVLPLFQLNPEQPVNVANYWVQAVVAKSTKQNEAWGLIDYLAHSGSVKEYLDVTGRPTAVRAYINSQKENLELSPFVSQLLVADNWYRGRDYSGATRAIDDMLHEWLQPIPNPDQAGLWKQNILNRAASRVNQTL</sequence>
<name>A0A0G0JTA1_9BACT</name>
<proteinExistence type="inferred from homology"/>
<evidence type="ECO:0000256" key="4">
    <source>
        <dbReference type="SAM" id="SignalP"/>
    </source>
</evidence>
<dbReference type="Gene3D" id="3.40.190.10">
    <property type="entry name" value="Periplasmic binding protein-like II"/>
    <property type="match status" value="1"/>
</dbReference>
<dbReference type="InterPro" id="IPR050490">
    <property type="entry name" value="Bact_solute-bd_prot1"/>
</dbReference>
<dbReference type="PROSITE" id="PS51257">
    <property type="entry name" value="PROKAR_LIPOPROTEIN"/>
    <property type="match status" value="1"/>
</dbReference>
<keyword evidence="3 4" id="KW-0732">Signal</keyword>
<evidence type="ECO:0000256" key="3">
    <source>
        <dbReference type="ARBA" id="ARBA00022729"/>
    </source>
</evidence>
<dbReference type="Pfam" id="PF01547">
    <property type="entry name" value="SBP_bac_1"/>
    <property type="match status" value="1"/>
</dbReference>
<dbReference type="EMBL" id="LBTN01000023">
    <property type="protein sequence ID" value="KKQ40169.1"/>
    <property type="molecule type" value="Genomic_DNA"/>
</dbReference>
<organism evidence="5 6">
    <name type="scientific">Candidatus Magasanikbacteria bacterium GW2011_GWA2_37_8</name>
    <dbReference type="NCBI Taxonomy" id="1619036"/>
    <lineage>
        <taxon>Bacteria</taxon>
        <taxon>Candidatus Magasanikiibacteriota</taxon>
    </lineage>
</organism>
<feature type="signal peptide" evidence="4">
    <location>
        <begin position="1"/>
        <end position="24"/>
    </location>
</feature>
<dbReference type="PANTHER" id="PTHR43649">
    <property type="entry name" value="ARABINOSE-BINDING PROTEIN-RELATED"/>
    <property type="match status" value="1"/>
</dbReference>
<evidence type="ECO:0000313" key="5">
    <source>
        <dbReference type="EMBL" id="KKQ40169.1"/>
    </source>
</evidence>
<evidence type="ECO:0000256" key="2">
    <source>
        <dbReference type="ARBA" id="ARBA00022448"/>
    </source>
</evidence>
<dbReference type="PANTHER" id="PTHR43649:SF34">
    <property type="entry name" value="ABC TRANSPORTER PERIPLASMIC-BINDING PROTEIN YCJN-RELATED"/>
    <property type="match status" value="1"/>
</dbReference>
<gene>
    <name evidence="5" type="ORF">US58_C0023G0003</name>
</gene>
<accession>A0A0G0JTA1</accession>
<dbReference type="Proteomes" id="UP000034333">
    <property type="component" value="Unassembled WGS sequence"/>
</dbReference>